<dbReference type="CDD" id="cd06225">
    <property type="entry name" value="HAMP"/>
    <property type="match status" value="1"/>
</dbReference>
<feature type="domain" description="Histidine kinase" evidence="13">
    <location>
        <begin position="315"/>
        <end position="523"/>
    </location>
</feature>
<dbReference type="SMART" id="SM00387">
    <property type="entry name" value="HATPase_c"/>
    <property type="match status" value="1"/>
</dbReference>
<evidence type="ECO:0000256" key="4">
    <source>
        <dbReference type="ARBA" id="ARBA00022553"/>
    </source>
</evidence>
<evidence type="ECO:0000256" key="3">
    <source>
        <dbReference type="ARBA" id="ARBA00012438"/>
    </source>
</evidence>
<evidence type="ECO:0000259" key="14">
    <source>
        <dbReference type="PROSITE" id="PS50885"/>
    </source>
</evidence>
<dbReference type="Gene3D" id="1.10.8.500">
    <property type="entry name" value="HAMP domain in histidine kinase"/>
    <property type="match status" value="1"/>
</dbReference>
<evidence type="ECO:0000256" key="10">
    <source>
        <dbReference type="ARBA" id="ARBA00023136"/>
    </source>
</evidence>
<feature type="compositionally biased region" description="Basic and acidic residues" evidence="11">
    <location>
        <begin position="151"/>
        <end position="177"/>
    </location>
</feature>
<keyword evidence="7 15" id="KW-0418">Kinase</keyword>
<dbReference type="InterPro" id="IPR003661">
    <property type="entry name" value="HisK_dim/P_dom"/>
</dbReference>
<evidence type="ECO:0000256" key="5">
    <source>
        <dbReference type="ARBA" id="ARBA00022679"/>
    </source>
</evidence>
<keyword evidence="4" id="KW-0597">Phosphoprotein</keyword>
<evidence type="ECO:0000256" key="6">
    <source>
        <dbReference type="ARBA" id="ARBA00022692"/>
    </source>
</evidence>
<keyword evidence="16" id="KW-1185">Reference proteome</keyword>
<keyword evidence="9" id="KW-0902">Two-component regulatory system</keyword>
<dbReference type="PROSITE" id="PS50109">
    <property type="entry name" value="HIS_KIN"/>
    <property type="match status" value="1"/>
</dbReference>
<reference evidence="15 16" key="1">
    <citation type="submission" date="2020-08" db="EMBL/GenBank/DDBJ databases">
        <title>Genomic Encyclopedia of Type Strains, Phase IV (KMG-IV): sequencing the most valuable type-strain genomes for metagenomic binning, comparative biology and taxonomic classification.</title>
        <authorList>
            <person name="Goeker M."/>
        </authorList>
    </citation>
    <scope>NUCLEOTIDE SEQUENCE [LARGE SCALE GENOMIC DNA]</scope>
    <source>
        <strain evidence="15 16">DSM 12251</strain>
    </source>
</reference>
<evidence type="ECO:0000259" key="13">
    <source>
        <dbReference type="PROSITE" id="PS50109"/>
    </source>
</evidence>
<keyword evidence="5 15" id="KW-0808">Transferase</keyword>
<feature type="transmembrane region" description="Helical" evidence="12">
    <location>
        <begin position="6"/>
        <end position="29"/>
    </location>
</feature>
<dbReference type="Proteomes" id="UP000534294">
    <property type="component" value="Unassembled WGS sequence"/>
</dbReference>
<dbReference type="SMART" id="SM00388">
    <property type="entry name" value="HisKA"/>
    <property type="match status" value="1"/>
</dbReference>
<dbReference type="Gene3D" id="1.10.287.130">
    <property type="match status" value="1"/>
</dbReference>
<dbReference type="SMART" id="SM00304">
    <property type="entry name" value="HAMP"/>
    <property type="match status" value="1"/>
</dbReference>
<keyword evidence="10 12" id="KW-0472">Membrane</keyword>
<dbReference type="GO" id="GO:0005886">
    <property type="term" value="C:plasma membrane"/>
    <property type="evidence" value="ECO:0007669"/>
    <property type="project" value="TreeGrafter"/>
</dbReference>
<keyword evidence="6 12" id="KW-0812">Transmembrane</keyword>
<dbReference type="InterPro" id="IPR005467">
    <property type="entry name" value="His_kinase_dom"/>
</dbReference>
<dbReference type="CDD" id="cd00082">
    <property type="entry name" value="HisKA"/>
    <property type="match status" value="1"/>
</dbReference>
<dbReference type="PROSITE" id="PS50885">
    <property type="entry name" value="HAMP"/>
    <property type="match status" value="1"/>
</dbReference>
<feature type="domain" description="HAMP" evidence="14">
    <location>
        <begin position="255"/>
        <end position="307"/>
    </location>
</feature>
<dbReference type="InterPro" id="IPR003594">
    <property type="entry name" value="HATPase_dom"/>
</dbReference>
<dbReference type="AlphaFoldDB" id="A0A7W8DPI8"/>
<organism evidence="15 16">
    <name type="scientific">Prosthecobacter dejongeii</name>
    <dbReference type="NCBI Taxonomy" id="48465"/>
    <lineage>
        <taxon>Bacteria</taxon>
        <taxon>Pseudomonadati</taxon>
        <taxon>Verrucomicrobiota</taxon>
        <taxon>Verrucomicrobiia</taxon>
        <taxon>Verrucomicrobiales</taxon>
        <taxon>Verrucomicrobiaceae</taxon>
        <taxon>Prosthecobacter</taxon>
    </lineage>
</organism>
<feature type="transmembrane region" description="Helical" evidence="12">
    <location>
        <begin position="236"/>
        <end position="254"/>
    </location>
</feature>
<evidence type="ECO:0000256" key="9">
    <source>
        <dbReference type="ARBA" id="ARBA00023012"/>
    </source>
</evidence>
<feature type="region of interest" description="Disordered" evidence="11">
    <location>
        <begin position="112"/>
        <end position="177"/>
    </location>
</feature>
<evidence type="ECO:0000256" key="8">
    <source>
        <dbReference type="ARBA" id="ARBA00022989"/>
    </source>
</evidence>
<dbReference type="RefSeq" id="WP_184207184.1">
    <property type="nucleotide sequence ID" value="NZ_JACHIF010000002.1"/>
</dbReference>
<dbReference type="GO" id="GO:0000155">
    <property type="term" value="F:phosphorelay sensor kinase activity"/>
    <property type="evidence" value="ECO:0007669"/>
    <property type="project" value="InterPro"/>
</dbReference>
<evidence type="ECO:0000256" key="7">
    <source>
        <dbReference type="ARBA" id="ARBA00022777"/>
    </source>
</evidence>
<dbReference type="PANTHER" id="PTHR45436">
    <property type="entry name" value="SENSOR HISTIDINE KINASE YKOH"/>
    <property type="match status" value="1"/>
</dbReference>
<evidence type="ECO:0000313" key="16">
    <source>
        <dbReference type="Proteomes" id="UP000534294"/>
    </source>
</evidence>
<dbReference type="InterPro" id="IPR036890">
    <property type="entry name" value="HATPase_C_sf"/>
</dbReference>
<name>A0A7W8DPI8_9BACT</name>
<dbReference type="SUPFAM" id="SSF55874">
    <property type="entry name" value="ATPase domain of HSP90 chaperone/DNA topoisomerase II/histidine kinase"/>
    <property type="match status" value="1"/>
</dbReference>
<evidence type="ECO:0000313" key="15">
    <source>
        <dbReference type="EMBL" id="MBB5037367.1"/>
    </source>
</evidence>
<dbReference type="InterPro" id="IPR036097">
    <property type="entry name" value="HisK_dim/P_sf"/>
</dbReference>
<dbReference type="Gene3D" id="3.30.565.10">
    <property type="entry name" value="Histidine kinase-like ATPase, C-terminal domain"/>
    <property type="match status" value="1"/>
</dbReference>
<evidence type="ECO:0000256" key="11">
    <source>
        <dbReference type="SAM" id="MobiDB-lite"/>
    </source>
</evidence>
<dbReference type="EC" id="2.7.13.3" evidence="3"/>
<dbReference type="InterPro" id="IPR004358">
    <property type="entry name" value="Sig_transdc_His_kin-like_C"/>
</dbReference>
<dbReference type="EMBL" id="JACHIF010000002">
    <property type="protein sequence ID" value="MBB5037367.1"/>
    <property type="molecule type" value="Genomic_DNA"/>
</dbReference>
<comment type="caution">
    <text evidence="15">The sequence shown here is derived from an EMBL/GenBank/DDBJ whole genome shotgun (WGS) entry which is preliminary data.</text>
</comment>
<dbReference type="InterPro" id="IPR003660">
    <property type="entry name" value="HAMP_dom"/>
</dbReference>
<keyword evidence="8 12" id="KW-1133">Transmembrane helix</keyword>
<evidence type="ECO:0000256" key="1">
    <source>
        <dbReference type="ARBA" id="ARBA00000085"/>
    </source>
</evidence>
<accession>A0A7W8DPI8</accession>
<sequence>MRALNLYTRILLWLLVNVVVLGVVFLLALKWQFAEGLQGALGGIAGDRLQVIGQAVYEDLSTHPREGWDELLKARGRPYEAKVSLVTIPERIMMGDPITVPLKLKEIIRQMNPPEGRGAPGRPPPPPGPDRPPPLLDELDAFLSGEPFPGEARRSPPSDRVDGPEGRGREETRRDEKIPARFGTFLVQAGDPALYYAGVRLPPPPGWKREEGHLLLLIATDSMTGGGLFFDMRPWLLSIFGAMAISALLWLPFVKSITGSIRANMHATEQIAKGRFDVRVPEDRGDEIGRLAHGVNQMAMQLDGLLRGQKRFLGDVAHELCGPIARMEMSLGILEPRLDGGEAYRLADVRDELRQISALVDELLSFSKASLGQKTKTPEAVLLLPLVEGVLQLEGVPTNQYRVQMPTGLEVMAVPEMLRRAVGNVVRNGLLHAPGTVLEISATVAKKVVTLQVSDAGPGVPEESLPRLFEPFYRVDVARARETGGTGLGLSIVKTCVESCGGNVSARNRETGGLIVSIELACA</sequence>
<dbReference type="Pfam" id="PF00512">
    <property type="entry name" value="HisKA"/>
    <property type="match status" value="1"/>
</dbReference>
<dbReference type="PANTHER" id="PTHR45436:SF5">
    <property type="entry name" value="SENSOR HISTIDINE KINASE TRCS"/>
    <property type="match status" value="1"/>
</dbReference>
<evidence type="ECO:0000256" key="12">
    <source>
        <dbReference type="SAM" id="Phobius"/>
    </source>
</evidence>
<dbReference type="SUPFAM" id="SSF158472">
    <property type="entry name" value="HAMP domain-like"/>
    <property type="match status" value="1"/>
</dbReference>
<gene>
    <name evidence="15" type="ORF">HNQ64_001609</name>
</gene>
<proteinExistence type="predicted"/>
<dbReference type="InterPro" id="IPR050428">
    <property type="entry name" value="TCS_sensor_his_kinase"/>
</dbReference>
<dbReference type="PRINTS" id="PR00344">
    <property type="entry name" value="BCTRLSENSOR"/>
</dbReference>
<dbReference type="Pfam" id="PF00672">
    <property type="entry name" value="HAMP"/>
    <property type="match status" value="1"/>
</dbReference>
<protein>
    <recommendedName>
        <fullName evidence="3">histidine kinase</fullName>
        <ecNumber evidence="3">2.7.13.3</ecNumber>
    </recommendedName>
</protein>
<dbReference type="SUPFAM" id="SSF47384">
    <property type="entry name" value="Homodimeric domain of signal transducing histidine kinase"/>
    <property type="match status" value="1"/>
</dbReference>
<dbReference type="Pfam" id="PF02518">
    <property type="entry name" value="HATPase_c"/>
    <property type="match status" value="1"/>
</dbReference>
<comment type="catalytic activity">
    <reaction evidence="1">
        <text>ATP + protein L-histidine = ADP + protein N-phospho-L-histidine.</text>
        <dbReference type="EC" id="2.7.13.3"/>
    </reaction>
</comment>
<evidence type="ECO:0000256" key="2">
    <source>
        <dbReference type="ARBA" id="ARBA00004370"/>
    </source>
</evidence>
<comment type="subcellular location">
    <subcellularLocation>
        <location evidence="2">Membrane</location>
    </subcellularLocation>
</comment>
<feature type="compositionally biased region" description="Pro residues" evidence="11">
    <location>
        <begin position="121"/>
        <end position="135"/>
    </location>
</feature>